<organism evidence="2">
    <name type="scientific">Timema shepardi</name>
    <name type="common">Walking stick</name>
    <dbReference type="NCBI Taxonomy" id="629360"/>
    <lineage>
        <taxon>Eukaryota</taxon>
        <taxon>Metazoa</taxon>
        <taxon>Ecdysozoa</taxon>
        <taxon>Arthropoda</taxon>
        <taxon>Hexapoda</taxon>
        <taxon>Insecta</taxon>
        <taxon>Pterygota</taxon>
        <taxon>Neoptera</taxon>
        <taxon>Polyneoptera</taxon>
        <taxon>Phasmatodea</taxon>
        <taxon>Timematodea</taxon>
        <taxon>Timematoidea</taxon>
        <taxon>Timematidae</taxon>
        <taxon>Timema</taxon>
    </lineage>
</organism>
<reference evidence="2" key="1">
    <citation type="submission" date="2020-11" db="EMBL/GenBank/DDBJ databases">
        <authorList>
            <person name="Tran Van P."/>
        </authorList>
    </citation>
    <scope>NUCLEOTIDE SEQUENCE</scope>
</reference>
<sequence length="247" mass="28192">MEKAEEIMNQNFSTDDSADQAAVLGEVTGTEEVFHTCDVNKLFKSPIKRKRTYSSRNMSPFEDHLRNNNIKLSKPSPFPRPRFEPRSPRPQQSSFNTTSALANYATEAGNITASYYPFGLLEEVNPHLRGGRVESHLGKTTPSSPDRDYEIRTSISPSSAVKLNTTSALANYATEAVGGREQRFGPQNKYRTHVILEVRDTKRNVYLSMRKGFDWFFPAEDLKQSRQSRDEFNFSRKARTDEVEILR</sequence>
<proteinExistence type="predicted"/>
<accession>A0A7R9G2Y6</accession>
<name>A0A7R9G2Y6_TIMSH</name>
<dbReference type="EMBL" id="OC003880">
    <property type="protein sequence ID" value="CAD7263819.1"/>
    <property type="molecule type" value="Genomic_DNA"/>
</dbReference>
<protein>
    <submittedName>
        <fullName evidence="2">Uncharacterized protein</fullName>
    </submittedName>
</protein>
<dbReference type="AlphaFoldDB" id="A0A7R9G2Y6"/>
<feature type="region of interest" description="Disordered" evidence="1">
    <location>
        <begin position="54"/>
        <end position="95"/>
    </location>
</feature>
<evidence type="ECO:0000256" key="1">
    <source>
        <dbReference type="SAM" id="MobiDB-lite"/>
    </source>
</evidence>
<feature type="region of interest" description="Disordered" evidence="1">
    <location>
        <begin position="132"/>
        <end position="153"/>
    </location>
</feature>
<gene>
    <name evidence="2" type="ORF">TSIB3V08_LOCUS7889</name>
</gene>
<evidence type="ECO:0000313" key="2">
    <source>
        <dbReference type="EMBL" id="CAD7263819.1"/>
    </source>
</evidence>